<comment type="caution">
    <text evidence="2">The sequence shown here is derived from an EMBL/GenBank/DDBJ whole genome shotgun (WGS) entry which is preliminary data.</text>
</comment>
<dbReference type="Proteomes" id="UP000078240">
    <property type="component" value="Unassembled WGS sequence"/>
</dbReference>
<protein>
    <submittedName>
        <fullName evidence="2">Uncharacterized protein</fullName>
    </submittedName>
</protein>
<evidence type="ECO:0000256" key="1">
    <source>
        <dbReference type="SAM" id="MobiDB-lite"/>
    </source>
</evidence>
<dbReference type="EMBL" id="LSBH01000005">
    <property type="protein sequence ID" value="OAQ78652.1"/>
    <property type="molecule type" value="Genomic_DNA"/>
</dbReference>
<organism evidence="2 3">
    <name type="scientific">Purpureocillium lilacinum</name>
    <name type="common">Paecilomyces lilacinus</name>
    <dbReference type="NCBI Taxonomy" id="33203"/>
    <lineage>
        <taxon>Eukaryota</taxon>
        <taxon>Fungi</taxon>
        <taxon>Dikarya</taxon>
        <taxon>Ascomycota</taxon>
        <taxon>Pezizomycotina</taxon>
        <taxon>Sordariomycetes</taxon>
        <taxon>Hypocreomycetidae</taxon>
        <taxon>Hypocreales</taxon>
        <taxon>Ophiocordycipitaceae</taxon>
        <taxon>Purpureocillium</taxon>
    </lineage>
</organism>
<gene>
    <name evidence="2" type="ORF">VFPBJ_06773</name>
</gene>
<evidence type="ECO:0000313" key="2">
    <source>
        <dbReference type="EMBL" id="OAQ78652.1"/>
    </source>
</evidence>
<dbReference type="AlphaFoldDB" id="A0A179GLH9"/>
<proteinExistence type="predicted"/>
<reference evidence="2 3" key="1">
    <citation type="submission" date="2016-01" db="EMBL/GenBank/DDBJ databases">
        <title>Biosynthesis of antibiotic leucinostatins and their inhibition on Phytophthora in bio-control Purpureocillium lilacinum.</title>
        <authorList>
            <person name="Wang G."/>
            <person name="Liu Z."/>
            <person name="Lin R."/>
            <person name="Li E."/>
            <person name="Mao Z."/>
            <person name="Ling J."/>
            <person name="Yin W."/>
            <person name="Xie B."/>
        </authorList>
    </citation>
    <scope>NUCLEOTIDE SEQUENCE [LARGE SCALE GENOMIC DNA]</scope>
    <source>
        <strain evidence="2">PLBJ-1</strain>
    </source>
</reference>
<feature type="compositionally biased region" description="Basic and acidic residues" evidence="1">
    <location>
        <begin position="1"/>
        <end position="12"/>
    </location>
</feature>
<feature type="region of interest" description="Disordered" evidence="1">
    <location>
        <begin position="1"/>
        <end position="88"/>
    </location>
</feature>
<name>A0A179GLH9_PURLI</name>
<accession>A0A179GLH9</accession>
<evidence type="ECO:0000313" key="3">
    <source>
        <dbReference type="Proteomes" id="UP000078240"/>
    </source>
</evidence>
<feature type="compositionally biased region" description="Basic and acidic residues" evidence="1">
    <location>
        <begin position="30"/>
        <end position="50"/>
    </location>
</feature>
<sequence length="88" mass="9507">MILILEPREPRDGGAAGDRGGLAGSIWTRRFPDDDGISRSRHCGPHEARRPAVRQAGRRDRDRQGRRQGKPGGVGVPFSMGSCSIGSK</sequence>
<feature type="compositionally biased region" description="Gly residues" evidence="1">
    <location>
        <begin position="14"/>
        <end position="23"/>
    </location>
</feature>